<dbReference type="PANTHER" id="PTHR37943">
    <property type="entry name" value="PROTEIN VES"/>
    <property type="match status" value="1"/>
</dbReference>
<sequence>MEIIKKEEFVTTDWSGGTTTEVYISPKGANVSERDFDYRVSTATCELDESVFSDYSGFVRFIAPVDANLNLKNGDEEITLRPYEVYRFDGSDSVVGYSKVRDFNLIFKKGLSGKMYSTIVNGQARIENFSKKMLIFNNDSEIEVNNKDFEIFSAIVLDIDEVVNFRGYGSLIICEMN</sequence>
<dbReference type="EMBL" id="RLIH01000004">
    <property type="protein sequence ID" value="RVU55110.1"/>
    <property type="molecule type" value="Genomic_DNA"/>
</dbReference>
<dbReference type="Pfam" id="PF05962">
    <property type="entry name" value="HutD"/>
    <property type="match status" value="1"/>
</dbReference>
<dbReference type="SUPFAM" id="SSF51182">
    <property type="entry name" value="RmlC-like cupins"/>
    <property type="match status" value="1"/>
</dbReference>
<dbReference type="Proteomes" id="UP000288812">
    <property type="component" value="Unassembled WGS sequence"/>
</dbReference>
<dbReference type="InterPro" id="IPR014710">
    <property type="entry name" value="RmlC-like_jellyroll"/>
</dbReference>
<gene>
    <name evidence="1" type="ORF">EF514_04260</name>
</gene>
<organism evidence="1 2">
    <name type="scientific">Anaerosphaera multitolerans</name>
    <dbReference type="NCBI Taxonomy" id="2487351"/>
    <lineage>
        <taxon>Bacteria</taxon>
        <taxon>Bacillati</taxon>
        <taxon>Bacillota</taxon>
        <taxon>Tissierellia</taxon>
        <taxon>Tissierellales</taxon>
        <taxon>Peptoniphilaceae</taxon>
        <taxon>Anaerosphaera</taxon>
    </lineage>
</organism>
<dbReference type="AlphaFoldDB" id="A0A437S7P3"/>
<reference evidence="1 2" key="1">
    <citation type="submission" date="2018-11" db="EMBL/GenBank/DDBJ databases">
        <title>Genome sequencing and assembly of Anaerosphaera sp. nov., GS7-6-2.</title>
        <authorList>
            <person name="Rettenmaier R."/>
            <person name="Liebl W."/>
            <person name="Zverlov V."/>
        </authorList>
    </citation>
    <scope>NUCLEOTIDE SEQUENCE [LARGE SCALE GENOMIC DNA]</scope>
    <source>
        <strain evidence="1 2">GS7-6-2</strain>
    </source>
</reference>
<evidence type="ECO:0008006" key="3">
    <source>
        <dbReference type="Google" id="ProtNLM"/>
    </source>
</evidence>
<dbReference type="Gene3D" id="2.60.120.10">
    <property type="entry name" value="Jelly Rolls"/>
    <property type="match status" value="1"/>
</dbReference>
<accession>A0A437S7P3</accession>
<name>A0A437S7P3_9FIRM</name>
<proteinExistence type="predicted"/>
<evidence type="ECO:0000313" key="1">
    <source>
        <dbReference type="EMBL" id="RVU55110.1"/>
    </source>
</evidence>
<evidence type="ECO:0000313" key="2">
    <source>
        <dbReference type="Proteomes" id="UP000288812"/>
    </source>
</evidence>
<dbReference type="RefSeq" id="WP_127724170.1">
    <property type="nucleotide sequence ID" value="NZ_RLIH01000004.1"/>
</dbReference>
<dbReference type="InterPro" id="IPR010282">
    <property type="entry name" value="Uncharacterised_HutD/Ves"/>
</dbReference>
<dbReference type="OrthoDB" id="9786443at2"/>
<dbReference type="InterPro" id="IPR011051">
    <property type="entry name" value="RmlC_Cupin_sf"/>
</dbReference>
<dbReference type="PANTHER" id="PTHR37943:SF1">
    <property type="entry name" value="PROTEIN VES"/>
    <property type="match status" value="1"/>
</dbReference>
<comment type="caution">
    <text evidence="1">The sequence shown here is derived from an EMBL/GenBank/DDBJ whole genome shotgun (WGS) entry which is preliminary data.</text>
</comment>
<protein>
    <recommendedName>
        <fullName evidence="3">HutD family protein</fullName>
    </recommendedName>
</protein>
<keyword evidence="2" id="KW-1185">Reference proteome</keyword>